<dbReference type="RefSeq" id="WP_301141804.1">
    <property type="nucleotide sequence ID" value="NZ_JAUHQA010000001.1"/>
</dbReference>
<dbReference type="SMART" id="SM00046">
    <property type="entry name" value="DAGKc"/>
    <property type="match status" value="1"/>
</dbReference>
<reference evidence="2" key="1">
    <citation type="submission" date="2023-06" db="EMBL/GenBank/DDBJ databases">
        <title>Egi l300058.</title>
        <authorList>
            <person name="Gao L."/>
            <person name="Fang B.-Z."/>
            <person name="Li W.-J."/>
        </authorList>
    </citation>
    <scope>NUCLEOTIDE SEQUENCE</scope>
    <source>
        <strain evidence="2">EGI L300058</strain>
    </source>
</reference>
<protein>
    <submittedName>
        <fullName evidence="2">Diacylglycerol kinase family protein</fullName>
    </submittedName>
</protein>
<dbReference type="InterPro" id="IPR016064">
    <property type="entry name" value="NAD/diacylglycerol_kinase_sf"/>
</dbReference>
<organism evidence="2 3">
    <name type="scientific">Demequina muriae</name>
    <dbReference type="NCBI Taxonomy" id="3051664"/>
    <lineage>
        <taxon>Bacteria</taxon>
        <taxon>Bacillati</taxon>
        <taxon>Actinomycetota</taxon>
        <taxon>Actinomycetes</taxon>
        <taxon>Micrococcales</taxon>
        <taxon>Demequinaceae</taxon>
        <taxon>Demequina</taxon>
    </lineage>
</organism>
<evidence type="ECO:0000259" key="1">
    <source>
        <dbReference type="PROSITE" id="PS50146"/>
    </source>
</evidence>
<dbReference type="InterPro" id="IPR045540">
    <property type="entry name" value="YegS/DAGK_C"/>
</dbReference>
<feature type="domain" description="DAGKc" evidence="1">
    <location>
        <begin position="62"/>
        <end position="192"/>
    </location>
</feature>
<dbReference type="Pfam" id="PF00781">
    <property type="entry name" value="DAGK_cat"/>
    <property type="match status" value="1"/>
</dbReference>
<dbReference type="PANTHER" id="PTHR30492:SF0">
    <property type="entry name" value="METHYLGLYOXAL SYNTHASE"/>
    <property type="match status" value="1"/>
</dbReference>
<keyword evidence="3" id="KW-1185">Reference proteome</keyword>
<sequence>MLGTILGSVALGISLVALVMAITLVRSLGARDPLAVPRMWRRVLMVRSTIPGNSGRFTADSPDKPSIAFIANPTKEGVQEMHERALRACSIRYLPQPMWFHTTEEDPGYGMARDAIAAGADVVVAVGGDGTVRAVAEACAGTGATMGILPLGTGNLFARNLDFPVGDTPALLRAVLDGDDLTVDVGYLDIERAFSGHGEDGRYLFLVMAGAGMDAEMVASTNPTLKRRLGWLAYFFAALRHLHDKRMTASVSIDGAEPVQNEMRTVLVANAGRLPGGLQLIPDASITDGQLDIATLDARAGIVGWTDLFGSVIAQGAGIKQSELLRAWRVSRIDHARGEKVEIEMDAPYRVQVDGESLGRAKRVTAFVEHGALTVRVPIDEARGARDAKEAQEAKEATAAIEAGADVG</sequence>
<dbReference type="InterPro" id="IPR017438">
    <property type="entry name" value="ATP-NAD_kinase_N"/>
</dbReference>
<name>A0ABT8GG65_9MICO</name>
<comment type="caution">
    <text evidence="2">The sequence shown here is derived from an EMBL/GenBank/DDBJ whole genome shotgun (WGS) entry which is preliminary data.</text>
</comment>
<dbReference type="Gene3D" id="3.40.50.10330">
    <property type="entry name" value="Probable inorganic polyphosphate/atp-NAD kinase, domain 1"/>
    <property type="match status" value="1"/>
</dbReference>
<proteinExistence type="predicted"/>
<evidence type="ECO:0000313" key="3">
    <source>
        <dbReference type="Proteomes" id="UP001172708"/>
    </source>
</evidence>
<dbReference type="SUPFAM" id="SSF111331">
    <property type="entry name" value="NAD kinase/diacylglycerol kinase-like"/>
    <property type="match status" value="1"/>
</dbReference>
<evidence type="ECO:0000313" key="2">
    <source>
        <dbReference type="EMBL" id="MDN4480415.1"/>
    </source>
</evidence>
<dbReference type="Pfam" id="PF19279">
    <property type="entry name" value="YegS_C"/>
    <property type="match status" value="1"/>
</dbReference>
<dbReference type="InterPro" id="IPR001206">
    <property type="entry name" value="Diacylglycerol_kinase_cat_dom"/>
</dbReference>
<dbReference type="PROSITE" id="PS50146">
    <property type="entry name" value="DAGK"/>
    <property type="match status" value="1"/>
</dbReference>
<dbReference type="InterPro" id="IPR004363">
    <property type="entry name" value="Methylgl_synth"/>
</dbReference>
<dbReference type="Proteomes" id="UP001172708">
    <property type="component" value="Unassembled WGS sequence"/>
</dbReference>
<dbReference type="PANTHER" id="PTHR30492">
    <property type="entry name" value="METHYLGLYOXAL SYNTHASE"/>
    <property type="match status" value="1"/>
</dbReference>
<accession>A0ABT8GG65</accession>
<dbReference type="EMBL" id="JAUHQA010000001">
    <property type="protein sequence ID" value="MDN4480415.1"/>
    <property type="molecule type" value="Genomic_DNA"/>
</dbReference>
<dbReference type="GO" id="GO:0016301">
    <property type="term" value="F:kinase activity"/>
    <property type="evidence" value="ECO:0007669"/>
    <property type="project" value="UniProtKB-KW"/>
</dbReference>
<gene>
    <name evidence="2" type="ORF">QQX02_05710</name>
</gene>
<keyword evidence="2" id="KW-0808">Transferase</keyword>
<dbReference type="Gene3D" id="2.60.200.40">
    <property type="match status" value="1"/>
</dbReference>
<keyword evidence="2" id="KW-0418">Kinase</keyword>